<reference evidence="1" key="1">
    <citation type="submission" date="2020-04" db="EMBL/GenBank/DDBJ databases">
        <authorList>
            <person name="Alioto T."/>
            <person name="Alioto T."/>
            <person name="Gomez Garrido J."/>
        </authorList>
    </citation>
    <scope>NUCLEOTIDE SEQUENCE</scope>
    <source>
        <strain evidence="1">A484AB</strain>
    </source>
</reference>
<dbReference type="PANTHER" id="PTHR37984:SF7">
    <property type="entry name" value="INTEGRASE CATALYTIC DOMAIN-CONTAINING PROTEIN"/>
    <property type="match status" value="1"/>
</dbReference>
<sequence length="189" mass="21075">MGLKPSQGELNAALLAVVAHIPNAHLIHGDLIVAARTVEDHDRSGMIYGEDGVKPDPSKVEALVHLTAPTSKEELVSFLCMMQSNSDFIPNFAQRTAKLRELTKGRARFVWSNEHQICFQRLIDAFRKHVLLRYFHMSKPTYVFGDAHMTGLAAMLAQGNSVREAKLVAFASRTTSQAETRYPQLDLET</sequence>
<dbReference type="Pfam" id="PF17919">
    <property type="entry name" value="RT_RNaseH_2"/>
    <property type="match status" value="1"/>
</dbReference>
<keyword evidence="2" id="KW-1185">Reference proteome</keyword>
<evidence type="ECO:0000313" key="2">
    <source>
        <dbReference type="Proteomes" id="UP001152795"/>
    </source>
</evidence>
<dbReference type="SUPFAM" id="SSF56672">
    <property type="entry name" value="DNA/RNA polymerases"/>
    <property type="match status" value="1"/>
</dbReference>
<dbReference type="AlphaFoldDB" id="A0A6S7JTM3"/>
<dbReference type="InterPro" id="IPR043128">
    <property type="entry name" value="Rev_trsase/Diguanyl_cyclase"/>
</dbReference>
<dbReference type="Gene3D" id="3.30.70.270">
    <property type="match status" value="1"/>
</dbReference>
<dbReference type="InterPro" id="IPR041577">
    <property type="entry name" value="RT_RNaseH_2"/>
</dbReference>
<dbReference type="InterPro" id="IPR043502">
    <property type="entry name" value="DNA/RNA_pol_sf"/>
</dbReference>
<proteinExistence type="predicted"/>
<dbReference type="OrthoDB" id="1430630at2759"/>
<organism evidence="1 2">
    <name type="scientific">Paramuricea clavata</name>
    <name type="common">Red gorgonian</name>
    <name type="synonym">Violescent sea-whip</name>
    <dbReference type="NCBI Taxonomy" id="317549"/>
    <lineage>
        <taxon>Eukaryota</taxon>
        <taxon>Metazoa</taxon>
        <taxon>Cnidaria</taxon>
        <taxon>Anthozoa</taxon>
        <taxon>Octocorallia</taxon>
        <taxon>Malacalcyonacea</taxon>
        <taxon>Plexauridae</taxon>
        <taxon>Paramuricea</taxon>
    </lineage>
</organism>
<accession>A0A6S7JTM3</accession>
<comment type="caution">
    <text evidence="1">The sequence shown here is derived from an EMBL/GenBank/DDBJ whole genome shotgun (WGS) entry which is preliminary data.</text>
</comment>
<dbReference type="EMBL" id="CACRXK020021685">
    <property type="protein sequence ID" value="CAB4036085.1"/>
    <property type="molecule type" value="Genomic_DNA"/>
</dbReference>
<gene>
    <name evidence="1" type="ORF">PACLA_8A027529</name>
</gene>
<dbReference type="InterPro" id="IPR050951">
    <property type="entry name" value="Retrovirus_Pol_polyprotein"/>
</dbReference>
<dbReference type="PANTHER" id="PTHR37984">
    <property type="entry name" value="PROTEIN CBG26694"/>
    <property type="match status" value="1"/>
</dbReference>
<name>A0A6S7JTM3_PARCT</name>
<protein>
    <submittedName>
        <fullName evidence="1">Uncharacterized protein</fullName>
    </submittedName>
</protein>
<dbReference type="Proteomes" id="UP001152795">
    <property type="component" value="Unassembled WGS sequence"/>
</dbReference>
<evidence type="ECO:0000313" key="1">
    <source>
        <dbReference type="EMBL" id="CAB4036085.1"/>
    </source>
</evidence>